<accession>A0ABT1MPQ0</accession>
<protein>
    <submittedName>
        <fullName evidence="7">Thiol oxidoreductase</fullName>
    </submittedName>
</protein>
<evidence type="ECO:0000256" key="1">
    <source>
        <dbReference type="ARBA" id="ARBA00022617"/>
    </source>
</evidence>
<evidence type="ECO:0000256" key="4">
    <source>
        <dbReference type="PROSITE-ProRule" id="PRU00433"/>
    </source>
</evidence>
<keyword evidence="1 4" id="KW-0349">Heme</keyword>
<evidence type="ECO:0000256" key="2">
    <source>
        <dbReference type="ARBA" id="ARBA00022723"/>
    </source>
</evidence>
<dbReference type="InterPro" id="IPR009056">
    <property type="entry name" value="Cyt_c-like_dom"/>
</dbReference>
<evidence type="ECO:0000256" key="3">
    <source>
        <dbReference type="ARBA" id="ARBA00023004"/>
    </source>
</evidence>
<dbReference type="Pfam" id="PF06537">
    <property type="entry name" value="DHOR"/>
    <property type="match status" value="1"/>
</dbReference>
<name>A0ABT1MPQ0_9RHOB</name>
<evidence type="ECO:0000256" key="5">
    <source>
        <dbReference type="SAM" id="SignalP"/>
    </source>
</evidence>
<dbReference type="PROSITE" id="PS51007">
    <property type="entry name" value="CYTC"/>
    <property type="match status" value="1"/>
</dbReference>
<evidence type="ECO:0000313" key="8">
    <source>
        <dbReference type="Proteomes" id="UP001203945"/>
    </source>
</evidence>
<dbReference type="InterPro" id="IPR051395">
    <property type="entry name" value="Cytochrome_c_Peroxidase/MauG"/>
</dbReference>
<reference evidence="7 8" key="1">
    <citation type="submission" date="2022-03" db="EMBL/GenBank/DDBJ databases">
        <authorList>
            <person name="He Y."/>
        </authorList>
    </citation>
    <scope>NUCLEOTIDE SEQUENCE [LARGE SCALE GENOMIC DNA]</scope>
    <source>
        <strain evidence="7 8">TK19116</strain>
    </source>
</reference>
<dbReference type="PIRSF" id="PIRSF028099">
    <property type="entry name" value="DUF1111"/>
    <property type="match status" value="1"/>
</dbReference>
<dbReference type="PANTHER" id="PTHR30600">
    <property type="entry name" value="CYTOCHROME C PEROXIDASE-RELATED"/>
    <property type="match status" value="1"/>
</dbReference>
<dbReference type="InterPro" id="IPR010538">
    <property type="entry name" value="DHOR"/>
</dbReference>
<keyword evidence="5" id="KW-0732">Signal</keyword>
<organism evidence="7 8">
    <name type="scientific">Paracoccus albicereus</name>
    <dbReference type="NCBI Taxonomy" id="2922394"/>
    <lineage>
        <taxon>Bacteria</taxon>
        <taxon>Pseudomonadati</taxon>
        <taxon>Pseudomonadota</taxon>
        <taxon>Alphaproteobacteria</taxon>
        <taxon>Rhodobacterales</taxon>
        <taxon>Paracoccaceae</taxon>
        <taxon>Paracoccus</taxon>
    </lineage>
</organism>
<evidence type="ECO:0000313" key="7">
    <source>
        <dbReference type="EMBL" id="MCQ0970270.1"/>
    </source>
</evidence>
<dbReference type="PANTHER" id="PTHR30600:SF4">
    <property type="entry name" value="CYTOCHROME C DOMAIN-CONTAINING PROTEIN"/>
    <property type="match status" value="1"/>
</dbReference>
<dbReference type="Proteomes" id="UP001203945">
    <property type="component" value="Unassembled WGS sequence"/>
</dbReference>
<comment type="caution">
    <text evidence="7">The sequence shown here is derived from an EMBL/GenBank/DDBJ whole genome shotgun (WGS) entry which is preliminary data.</text>
</comment>
<feature type="chain" id="PRO_5047332603" evidence="5">
    <location>
        <begin position="21"/>
        <end position="526"/>
    </location>
</feature>
<dbReference type="SUPFAM" id="SSF46626">
    <property type="entry name" value="Cytochrome c"/>
    <property type="match status" value="1"/>
</dbReference>
<keyword evidence="3 4" id="KW-0408">Iron</keyword>
<keyword evidence="2 4" id="KW-0479">Metal-binding</keyword>
<evidence type="ECO:0000259" key="6">
    <source>
        <dbReference type="PROSITE" id="PS51007"/>
    </source>
</evidence>
<gene>
    <name evidence="7" type="ORF">MLD63_07525</name>
</gene>
<dbReference type="RefSeq" id="WP_255329252.1">
    <property type="nucleotide sequence ID" value="NZ_JAKZEU010000002.1"/>
</dbReference>
<proteinExistence type="predicted"/>
<dbReference type="Gene3D" id="1.10.760.10">
    <property type="entry name" value="Cytochrome c-like domain"/>
    <property type="match status" value="1"/>
</dbReference>
<dbReference type="EMBL" id="JAKZEU010000002">
    <property type="protein sequence ID" value="MCQ0970270.1"/>
    <property type="molecule type" value="Genomic_DNA"/>
</dbReference>
<dbReference type="InterPro" id="IPR036909">
    <property type="entry name" value="Cyt_c-like_dom_sf"/>
</dbReference>
<keyword evidence="8" id="KW-1185">Reference proteome</keyword>
<feature type="signal peptide" evidence="5">
    <location>
        <begin position="1"/>
        <end position="20"/>
    </location>
</feature>
<sequence>MRLRAASLFLAMLAAPTVAAKDSADAVRAAPADGTEPAEVTDWRTEPHLSTIPRTSQEAARISRVTAPTADFTVPERFEQKPAGAASTRFIDSADAFSQFSANLDVARELDFKVGNGLFRKLWVGAPSSTKGSDGLGPLYNARACQNCHIKDGRGHPPDERGTRSESAFLRLSIPGGADQPLIPDYIPTQPDPIYGGQLQDLALAGYAAEGRMEVAWHEESVALADGTRVSLRRPIYALADPAFGAPHPDLMVSPRVASQMIGLGLLEAIPLADILTLADPEDADGDGISGRPNIVWSEEYDRPMLGRFGWKAGAPTILHQSASAFSGDMGLSNPVFRDPSGECTEAEAACRQAPAGQEEGIRDGLEVDAESLDLVAFYSRNLAVPERRDADDPQILEGKRIAYDIGCTACHNPKFVTHRLSDRPEQSFQLIWPHTDMLLHDMGEGLADGRPESRATGREWRTAPLWGISLNGQVTGTETYLHDGRARSLIEAILWHGGEAQASRDAVVSLPKQDREALIAWLESL</sequence>
<feature type="domain" description="Cytochrome c" evidence="6">
    <location>
        <begin position="394"/>
        <end position="526"/>
    </location>
</feature>